<evidence type="ECO:0008006" key="4">
    <source>
        <dbReference type="Google" id="ProtNLM"/>
    </source>
</evidence>
<dbReference type="RefSeq" id="WP_345704087.1">
    <property type="nucleotide sequence ID" value="NZ_BAABKV010000001.1"/>
</dbReference>
<feature type="transmembrane region" description="Helical" evidence="1">
    <location>
        <begin position="32"/>
        <end position="51"/>
    </location>
</feature>
<feature type="transmembrane region" description="Helical" evidence="1">
    <location>
        <begin position="57"/>
        <end position="79"/>
    </location>
</feature>
<dbReference type="Proteomes" id="UP001596435">
    <property type="component" value="Unassembled WGS sequence"/>
</dbReference>
<accession>A0ABW2FUE0</accession>
<evidence type="ECO:0000256" key="1">
    <source>
        <dbReference type="SAM" id="Phobius"/>
    </source>
</evidence>
<comment type="caution">
    <text evidence="2">The sequence shown here is derived from an EMBL/GenBank/DDBJ whole genome shotgun (WGS) entry which is preliminary data.</text>
</comment>
<keyword evidence="1" id="KW-0472">Membrane</keyword>
<protein>
    <recommendedName>
        <fullName evidence="4">YcxB-like protein domain-containing protein</fullName>
    </recommendedName>
</protein>
<keyword evidence="3" id="KW-1185">Reference proteome</keyword>
<organism evidence="2 3">
    <name type="scientific">Kitasatospora paranensis</name>
    <dbReference type="NCBI Taxonomy" id="258053"/>
    <lineage>
        <taxon>Bacteria</taxon>
        <taxon>Bacillati</taxon>
        <taxon>Actinomycetota</taxon>
        <taxon>Actinomycetes</taxon>
        <taxon>Kitasatosporales</taxon>
        <taxon>Streptomycetaceae</taxon>
        <taxon>Kitasatospora</taxon>
    </lineage>
</organism>
<name>A0ABW2FUE0_9ACTN</name>
<reference evidence="3" key="1">
    <citation type="journal article" date="2019" name="Int. J. Syst. Evol. Microbiol.">
        <title>The Global Catalogue of Microorganisms (GCM) 10K type strain sequencing project: providing services to taxonomists for standard genome sequencing and annotation.</title>
        <authorList>
            <consortium name="The Broad Institute Genomics Platform"/>
            <consortium name="The Broad Institute Genome Sequencing Center for Infectious Disease"/>
            <person name="Wu L."/>
            <person name="Ma J."/>
        </authorList>
    </citation>
    <scope>NUCLEOTIDE SEQUENCE [LARGE SCALE GENOMIC DNA]</scope>
    <source>
        <strain evidence="3">CGMCC 1.12859</strain>
    </source>
</reference>
<dbReference type="EMBL" id="JBHTAJ010000015">
    <property type="protein sequence ID" value="MFC7180015.1"/>
    <property type="molecule type" value="Genomic_DNA"/>
</dbReference>
<evidence type="ECO:0000313" key="2">
    <source>
        <dbReference type="EMBL" id="MFC7180015.1"/>
    </source>
</evidence>
<keyword evidence="1" id="KW-1133">Transmembrane helix</keyword>
<keyword evidence="1" id="KW-0812">Transmembrane</keyword>
<sequence length="184" mass="20325">MRQERQRADDMAAEAGLGRYVRFASPSYNDEMWFFVPVGGASAAGGVLGLLRHGSSWLAVSFFWSVLLVGVGLVLMTYLDTFSRRPGGPAPRLYCYEHGLVAGRRGVLRALRWEDVRLDSRAWEYWSAGDHYSGEARTLTAPDGTVLAAFHGDEPARAGAFQLAQLRKAALKRLEDTPEEPHPS</sequence>
<proteinExistence type="predicted"/>
<gene>
    <name evidence="2" type="ORF">ACFQMG_10640</name>
</gene>
<evidence type="ECO:0000313" key="3">
    <source>
        <dbReference type="Proteomes" id="UP001596435"/>
    </source>
</evidence>